<organism evidence="8 9">
    <name type="scientific">Enemella dayhoffiae</name>
    <dbReference type="NCBI Taxonomy" id="2016507"/>
    <lineage>
        <taxon>Bacteria</taxon>
        <taxon>Bacillati</taxon>
        <taxon>Actinomycetota</taxon>
        <taxon>Actinomycetes</taxon>
        <taxon>Propionibacteriales</taxon>
        <taxon>Propionibacteriaceae</taxon>
        <taxon>Enemella</taxon>
    </lineage>
</organism>
<evidence type="ECO:0000259" key="7">
    <source>
        <dbReference type="Pfam" id="PF04138"/>
    </source>
</evidence>
<proteinExistence type="inferred from homology"/>
<comment type="caution">
    <text evidence="8">The sequence shown here is derived from an EMBL/GenBank/DDBJ whole genome shotgun (WGS) entry which is preliminary data.</text>
</comment>
<feature type="transmembrane region" description="Helical" evidence="6">
    <location>
        <begin position="112"/>
        <end position="133"/>
    </location>
</feature>
<name>A0A255H432_9ACTN</name>
<keyword evidence="3 6" id="KW-0812">Transmembrane</keyword>
<gene>
    <name evidence="8" type="ORF">CGZ93_08390</name>
</gene>
<comment type="similarity">
    <text evidence="2">Belongs to the GtrA family.</text>
</comment>
<evidence type="ECO:0000256" key="1">
    <source>
        <dbReference type="ARBA" id="ARBA00004141"/>
    </source>
</evidence>
<dbReference type="AlphaFoldDB" id="A0A255H432"/>
<dbReference type="Proteomes" id="UP000216311">
    <property type="component" value="Unassembled WGS sequence"/>
</dbReference>
<dbReference type="InterPro" id="IPR051401">
    <property type="entry name" value="GtrA_CellWall_Glycosyl"/>
</dbReference>
<dbReference type="EMBL" id="NMVQ01000012">
    <property type="protein sequence ID" value="OYO21946.1"/>
    <property type="molecule type" value="Genomic_DNA"/>
</dbReference>
<comment type="subcellular location">
    <subcellularLocation>
        <location evidence="1">Membrane</location>
        <topology evidence="1">Multi-pass membrane protein</topology>
    </subcellularLocation>
</comment>
<keyword evidence="9" id="KW-1185">Reference proteome</keyword>
<reference evidence="8 9" key="1">
    <citation type="submission" date="2017-07" db="EMBL/GenBank/DDBJ databases">
        <title>Draft whole genome sequences of clinical Proprionibacteriaceae strains.</title>
        <authorList>
            <person name="Bernier A.-M."/>
            <person name="Bernard K."/>
            <person name="Domingo M.-C."/>
        </authorList>
    </citation>
    <scope>NUCLEOTIDE SEQUENCE [LARGE SCALE GENOMIC DNA]</scope>
    <source>
        <strain evidence="8 9">NML 130396</strain>
    </source>
</reference>
<evidence type="ECO:0000256" key="2">
    <source>
        <dbReference type="ARBA" id="ARBA00009399"/>
    </source>
</evidence>
<feature type="transmembrane region" description="Helical" evidence="6">
    <location>
        <begin position="46"/>
        <end position="67"/>
    </location>
</feature>
<feature type="transmembrane region" description="Helical" evidence="6">
    <location>
        <begin position="20"/>
        <end position="40"/>
    </location>
</feature>
<dbReference type="PANTHER" id="PTHR38459">
    <property type="entry name" value="PROPHAGE BACTOPRENOL-LINKED GLUCOSE TRANSLOCASE HOMOLOG"/>
    <property type="match status" value="1"/>
</dbReference>
<accession>A0A255H432</accession>
<evidence type="ECO:0000256" key="4">
    <source>
        <dbReference type="ARBA" id="ARBA00022989"/>
    </source>
</evidence>
<dbReference type="Pfam" id="PF04138">
    <property type="entry name" value="GtrA_DPMS_TM"/>
    <property type="match status" value="1"/>
</dbReference>
<dbReference type="OrthoDB" id="3736643at2"/>
<evidence type="ECO:0000313" key="8">
    <source>
        <dbReference type="EMBL" id="OYO21946.1"/>
    </source>
</evidence>
<evidence type="ECO:0000313" key="9">
    <source>
        <dbReference type="Proteomes" id="UP000216311"/>
    </source>
</evidence>
<dbReference type="GO" id="GO:0005886">
    <property type="term" value="C:plasma membrane"/>
    <property type="evidence" value="ECO:0007669"/>
    <property type="project" value="TreeGrafter"/>
</dbReference>
<evidence type="ECO:0000256" key="3">
    <source>
        <dbReference type="ARBA" id="ARBA00022692"/>
    </source>
</evidence>
<dbReference type="GO" id="GO:0000271">
    <property type="term" value="P:polysaccharide biosynthetic process"/>
    <property type="evidence" value="ECO:0007669"/>
    <property type="project" value="InterPro"/>
</dbReference>
<feature type="transmembrane region" description="Helical" evidence="6">
    <location>
        <begin position="79"/>
        <end position="100"/>
    </location>
</feature>
<feature type="domain" description="GtrA/DPMS transmembrane" evidence="7">
    <location>
        <begin position="25"/>
        <end position="138"/>
    </location>
</feature>
<keyword evidence="5 6" id="KW-0472">Membrane</keyword>
<protein>
    <recommendedName>
        <fullName evidence="7">GtrA/DPMS transmembrane domain-containing protein</fullName>
    </recommendedName>
</protein>
<dbReference type="PANTHER" id="PTHR38459:SF1">
    <property type="entry name" value="PROPHAGE BACTOPRENOL-LINKED GLUCOSE TRANSLOCASE HOMOLOG"/>
    <property type="match status" value="1"/>
</dbReference>
<keyword evidence="4 6" id="KW-1133">Transmembrane helix</keyword>
<evidence type="ECO:0000256" key="6">
    <source>
        <dbReference type="SAM" id="Phobius"/>
    </source>
</evidence>
<dbReference type="InterPro" id="IPR007267">
    <property type="entry name" value="GtrA_DPMS_TM"/>
</dbReference>
<sequence>MSSQPIATSLRSTLADQADLTAALRFVAVGTAGTALYVGLFAVAQLVLSTTLATVAAFSVSTVLTNLAHRRVTYGVRRAGGAAVDSLVAFGTTLIGLGLSTVLTNAVDGLGVAYQVPMLIAGTAAGGAIRFVLMKLWLTRAGASA</sequence>
<evidence type="ECO:0000256" key="5">
    <source>
        <dbReference type="ARBA" id="ARBA00023136"/>
    </source>
</evidence>
<dbReference type="RefSeq" id="WP_094363689.1">
    <property type="nucleotide sequence ID" value="NZ_NMVQ01000012.1"/>
</dbReference>